<keyword evidence="1" id="KW-0547">Nucleotide-binding</keyword>
<evidence type="ECO:0000256" key="5">
    <source>
        <dbReference type="ARBA" id="ARBA00038437"/>
    </source>
</evidence>
<dbReference type="Pfam" id="PF00271">
    <property type="entry name" value="Helicase_C"/>
    <property type="match status" value="1"/>
</dbReference>
<feature type="region of interest" description="Disordered" evidence="6">
    <location>
        <begin position="94"/>
        <end position="118"/>
    </location>
</feature>
<evidence type="ECO:0000313" key="9">
    <source>
        <dbReference type="Proteomes" id="UP000664277"/>
    </source>
</evidence>
<evidence type="ECO:0000256" key="2">
    <source>
        <dbReference type="ARBA" id="ARBA00022801"/>
    </source>
</evidence>
<sequence length="268" mass="30009">MPQLRKIISKLPKERQTLMFSATLEGKVAAIASDYMQNPVTVRVNTERLDVESIDQRFVHVKEYDKDEKLIELLSAIQSDKDLEIAKSAAAKQAKSKKAESAAKDLKDSKDSEAADDDAAEMRTDSVLIFTGTKRKASWVKDRLRDAGIKAEEIHSDISQAKRESTLKRYRAGSFNVLVATDVAARGLDIPFIGHVFNYDLPELAEDYIHRIGRTGRAGRSGVATTFVSDEQKHLLASIENIIGIKKEKPKLSMAKQAALKRFHSRRR</sequence>
<comment type="caution">
    <text evidence="8">The sequence shown here is derived from an EMBL/GenBank/DDBJ whole genome shotgun (WGS) entry which is preliminary data.</text>
</comment>
<dbReference type="GO" id="GO:0005829">
    <property type="term" value="C:cytosol"/>
    <property type="evidence" value="ECO:0007669"/>
    <property type="project" value="TreeGrafter"/>
</dbReference>
<keyword evidence="3 8" id="KW-0347">Helicase</keyword>
<dbReference type="SMART" id="SM00490">
    <property type="entry name" value="HELICc"/>
    <property type="match status" value="1"/>
</dbReference>
<evidence type="ECO:0000256" key="3">
    <source>
        <dbReference type="ARBA" id="ARBA00022806"/>
    </source>
</evidence>
<organism evidence="8 9">
    <name type="scientific">Candidatus Obscuribacter phosphatis</name>
    <dbReference type="NCBI Taxonomy" id="1906157"/>
    <lineage>
        <taxon>Bacteria</taxon>
        <taxon>Bacillati</taxon>
        <taxon>Candidatus Melainabacteria</taxon>
        <taxon>Candidatus Obscuribacterales</taxon>
        <taxon>Candidatus Obscuribacteraceae</taxon>
        <taxon>Candidatus Obscuribacter</taxon>
    </lineage>
</organism>
<keyword evidence="4" id="KW-0067">ATP-binding</keyword>
<dbReference type="PANTHER" id="PTHR47959:SF13">
    <property type="entry name" value="ATP-DEPENDENT RNA HELICASE RHLE"/>
    <property type="match status" value="1"/>
</dbReference>
<reference evidence="8" key="1">
    <citation type="submission" date="2021-02" db="EMBL/GenBank/DDBJ databases">
        <title>Genome-Resolved Metagenomics of a Microbial Community Performing Photosynthetic Biological Nutrient Removal.</title>
        <authorList>
            <person name="Mcdaniel E.A."/>
        </authorList>
    </citation>
    <scope>NUCLEOTIDE SEQUENCE</scope>
    <source>
        <strain evidence="8">UWPOB_OBS1</strain>
    </source>
</reference>
<name>A0A8J7PN13_9BACT</name>
<dbReference type="GO" id="GO:0016787">
    <property type="term" value="F:hydrolase activity"/>
    <property type="evidence" value="ECO:0007669"/>
    <property type="project" value="UniProtKB-KW"/>
</dbReference>
<evidence type="ECO:0000256" key="4">
    <source>
        <dbReference type="ARBA" id="ARBA00022840"/>
    </source>
</evidence>
<dbReference type="InterPro" id="IPR001650">
    <property type="entry name" value="Helicase_C-like"/>
</dbReference>
<dbReference type="PROSITE" id="PS51194">
    <property type="entry name" value="HELICASE_CTER"/>
    <property type="match status" value="1"/>
</dbReference>
<gene>
    <name evidence="8" type="ORF">J0M35_15795</name>
</gene>
<evidence type="ECO:0000256" key="1">
    <source>
        <dbReference type="ARBA" id="ARBA00022741"/>
    </source>
</evidence>
<evidence type="ECO:0000256" key="6">
    <source>
        <dbReference type="SAM" id="MobiDB-lite"/>
    </source>
</evidence>
<dbReference type="GO" id="GO:0005524">
    <property type="term" value="F:ATP binding"/>
    <property type="evidence" value="ECO:0007669"/>
    <property type="project" value="UniProtKB-KW"/>
</dbReference>
<dbReference type="Gene3D" id="3.40.50.300">
    <property type="entry name" value="P-loop containing nucleotide triphosphate hydrolases"/>
    <property type="match status" value="2"/>
</dbReference>
<dbReference type="GO" id="GO:0003724">
    <property type="term" value="F:RNA helicase activity"/>
    <property type="evidence" value="ECO:0007669"/>
    <property type="project" value="TreeGrafter"/>
</dbReference>
<dbReference type="Proteomes" id="UP000664277">
    <property type="component" value="Unassembled WGS sequence"/>
</dbReference>
<protein>
    <submittedName>
        <fullName evidence="8">DEAD/DEAH box helicase</fullName>
    </submittedName>
</protein>
<dbReference type="EMBL" id="JAFLCK010000025">
    <property type="protein sequence ID" value="MBN8661830.1"/>
    <property type="molecule type" value="Genomic_DNA"/>
</dbReference>
<evidence type="ECO:0000259" key="7">
    <source>
        <dbReference type="PROSITE" id="PS51194"/>
    </source>
</evidence>
<dbReference type="InterPro" id="IPR027417">
    <property type="entry name" value="P-loop_NTPase"/>
</dbReference>
<keyword evidence="2" id="KW-0378">Hydrolase</keyword>
<evidence type="ECO:0000313" key="8">
    <source>
        <dbReference type="EMBL" id="MBN8661830.1"/>
    </source>
</evidence>
<dbReference type="PANTHER" id="PTHR47959">
    <property type="entry name" value="ATP-DEPENDENT RNA HELICASE RHLE-RELATED"/>
    <property type="match status" value="1"/>
</dbReference>
<dbReference type="SUPFAM" id="SSF52540">
    <property type="entry name" value="P-loop containing nucleoside triphosphate hydrolases"/>
    <property type="match status" value="1"/>
</dbReference>
<feature type="compositionally biased region" description="Basic and acidic residues" evidence="6">
    <location>
        <begin position="97"/>
        <end position="113"/>
    </location>
</feature>
<dbReference type="AlphaFoldDB" id="A0A8J7PN13"/>
<comment type="similarity">
    <text evidence="5">Belongs to the DEAD box helicase family.</text>
</comment>
<dbReference type="CDD" id="cd18787">
    <property type="entry name" value="SF2_C_DEAD"/>
    <property type="match status" value="1"/>
</dbReference>
<accession>A0A8J7PN13</accession>
<proteinExistence type="inferred from homology"/>
<dbReference type="InterPro" id="IPR050079">
    <property type="entry name" value="DEAD_box_RNA_helicase"/>
</dbReference>
<feature type="domain" description="Helicase C-terminal" evidence="7">
    <location>
        <begin position="114"/>
        <end position="258"/>
    </location>
</feature>